<dbReference type="InterPro" id="IPR012340">
    <property type="entry name" value="NA-bd_OB-fold"/>
</dbReference>
<dbReference type="Gene3D" id="2.40.50.140">
    <property type="entry name" value="Nucleic acid-binding proteins"/>
    <property type="match status" value="1"/>
</dbReference>
<dbReference type="PROSITE" id="PS51857">
    <property type="entry name" value="CSD_2"/>
    <property type="match status" value="1"/>
</dbReference>
<reference evidence="2" key="1">
    <citation type="submission" date="2014-12" db="EMBL/GenBank/DDBJ databases">
        <title>Insight into the proteome of Arion vulgaris.</title>
        <authorList>
            <person name="Aradska J."/>
            <person name="Bulat T."/>
            <person name="Smidak R."/>
            <person name="Sarate P."/>
            <person name="Gangsoo J."/>
            <person name="Sialana F."/>
            <person name="Bilban M."/>
            <person name="Lubec G."/>
        </authorList>
    </citation>
    <scope>NUCLEOTIDE SEQUENCE</scope>
    <source>
        <tissue evidence="2">Skin</tissue>
    </source>
</reference>
<evidence type="ECO:0000313" key="2">
    <source>
        <dbReference type="EMBL" id="CEK87974.1"/>
    </source>
</evidence>
<organism evidence="2">
    <name type="scientific">Arion vulgaris</name>
    <dbReference type="NCBI Taxonomy" id="1028688"/>
    <lineage>
        <taxon>Eukaryota</taxon>
        <taxon>Metazoa</taxon>
        <taxon>Spiralia</taxon>
        <taxon>Lophotrochozoa</taxon>
        <taxon>Mollusca</taxon>
        <taxon>Gastropoda</taxon>
        <taxon>Heterobranchia</taxon>
        <taxon>Euthyneura</taxon>
        <taxon>Panpulmonata</taxon>
        <taxon>Eupulmonata</taxon>
        <taxon>Stylommatophora</taxon>
        <taxon>Helicina</taxon>
        <taxon>Arionoidea</taxon>
        <taxon>Arionidae</taxon>
        <taxon>Arion</taxon>
    </lineage>
</organism>
<dbReference type="GO" id="GO:0003676">
    <property type="term" value="F:nucleic acid binding"/>
    <property type="evidence" value="ECO:0007669"/>
    <property type="project" value="InterPro"/>
</dbReference>
<feature type="domain" description="CSD" evidence="1">
    <location>
        <begin position="66"/>
        <end position="106"/>
    </location>
</feature>
<gene>
    <name evidence="2" type="primary">ORF162448</name>
</gene>
<dbReference type="EMBL" id="HACG01041109">
    <property type="protein sequence ID" value="CEK87974.1"/>
    <property type="molecule type" value="Transcribed_RNA"/>
</dbReference>
<dbReference type="InterPro" id="IPR002059">
    <property type="entry name" value="CSP_DNA-bd"/>
</dbReference>
<dbReference type="AlphaFoldDB" id="A0A0B7B3T4"/>
<accession>A0A0B7B3T4</accession>
<dbReference type="Pfam" id="PF00313">
    <property type="entry name" value="CSD"/>
    <property type="match status" value="1"/>
</dbReference>
<dbReference type="CDD" id="cd04458">
    <property type="entry name" value="CSP_CDS"/>
    <property type="match status" value="1"/>
</dbReference>
<dbReference type="SUPFAM" id="SSF50249">
    <property type="entry name" value="Nucleic acid-binding proteins"/>
    <property type="match status" value="1"/>
</dbReference>
<sequence>MAQIESPDISELARTVGVLVNKLEAMASIPGISSKTTGELYQCRLEIEEALGQKQKEEIHENHLDQIRGTVVYFNDKKGYGFIFSKEIDRDIFVHYTDTATEDTRQ</sequence>
<name>A0A0B7B3T4_9EUPU</name>
<proteinExistence type="predicted"/>
<evidence type="ECO:0000259" key="1">
    <source>
        <dbReference type="PROSITE" id="PS51857"/>
    </source>
</evidence>
<protein>
    <recommendedName>
        <fullName evidence="1">CSD domain-containing protein</fullName>
    </recommendedName>
</protein>